<accession>A0A5M3YUW5</accession>
<name>A0A5M3YUW5_ASPTE</name>
<dbReference type="Gene3D" id="3.40.50.1820">
    <property type="entry name" value="alpha/beta hydrolase"/>
    <property type="match status" value="1"/>
</dbReference>
<gene>
    <name evidence="3" type="ORF">ATEIFO6365_0002044700</name>
</gene>
<organism evidence="3 4">
    <name type="scientific">Aspergillus terreus</name>
    <dbReference type="NCBI Taxonomy" id="33178"/>
    <lineage>
        <taxon>Eukaryota</taxon>
        <taxon>Fungi</taxon>
        <taxon>Dikarya</taxon>
        <taxon>Ascomycota</taxon>
        <taxon>Pezizomycotina</taxon>
        <taxon>Eurotiomycetes</taxon>
        <taxon>Eurotiomycetidae</taxon>
        <taxon>Eurotiales</taxon>
        <taxon>Aspergillaceae</taxon>
        <taxon>Aspergillus</taxon>
        <taxon>Aspergillus subgen. Circumdati</taxon>
    </lineage>
</organism>
<dbReference type="PANTHER" id="PTHR48081">
    <property type="entry name" value="AB HYDROLASE SUPERFAMILY PROTEIN C4A8.06C"/>
    <property type="match status" value="1"/>
</dbReference>
<dbReference type="GO" id="GO:0016787">
    <property type="term" value="F:hydrolase activity"/>
    <property type="evidence" value="ECO:0007669"/>
    <property type="project" value="UniProtKB-KW"/>
</dbReference>
<evidence type="ECO:0000256" key="1">
    <source>
        <dbReference type="ARBA" id="ARBA00022801"/>
    </source>
</evidence>
<proteinExistence type="predicted"/>
<keyword evidence="4" id="KW-1185">Reference proteome</keyword>
<protein>
    <submittedName>
        <fullName evidence="3">Alpha/beta-hydrolase</fullName>
    </submittedName>
</protein>
<dbReference type="SUPFAM" id="SSF53474">
    <property type="entry name" value="alpha/beta-Hydrolases"/>
    <property type="match status" value="1"/>
</dbReference>
<dbReference type="InterPro" id="IPR050300">
    <property type="entry name" value="GDXG_lipolytic_enzyme"/>
</dbReference>
<evidence type="ECO:0000313" key="3">
    <source>
        <dbReference type="EMBL" id="GFF13336.1"/>
    </source>
</evidence>
<dbReference type="AlphaFoldDB" id="A0A5M3YUW5"/>
<dbReference type="Pfam" id="PF20434">
    <property type="entry name" value="BD-FAE"/>
    <property type="match status" value="1"/>
</dbReference>
<keyword evidence="1 3" id="KW-0378">Hydrolase</keyword>
<dbReference type="VEuPathDB" id="FungiDB:ATEG_02352"/>
<dbReference type="Proteomes" id="UP000452235">
    <property type="component" value="Unassembled WGS sequence"/>
</dbReference>
<comment type="caution">
    <text evidence="3">The sequence shown here is derived from an EMBL/GenBank/DDBJ whole genome shotgun (WGS) entry which is preliminary data.</text>
</comment>
<reference evidence="3 4" key="1">
    <citation type="submission" date="2020-01" db="EMBL/GenBank/DDBJ databases">
        <title>Aspergillus terreus IFO 6365 whole genome shotgun sequence.</title>
        <authorList>
            <person name="Kanamasa S."/>
            <person name="Takahashi H."/>
        </authorList>
    </citation>
    <scope>NUCLEOTIDE SEQUENCE [LARGE SCALE GENOMIC DNA]</scope>
    <source>
        <strain evidence="3 4">IFO 6365</strain>
    </source>
</reference>
<dbReference type="OrthoDB" id="433474at2759"/>
<sequence length="336" mass="37637">MDAVFAKIAQDTVKFDLGDEEGWRILYEPLYGNPPENVGVVKDERYGPAERNQLDVYFPLDEREGKPVVLFVHGGGFFSGDKGWSEKCWANVGYFFSQHGCVTVLANHRLVPNVAYPGGADDMQMAREWIFRNISAQKYGRGSPEKVVLLGHSSGGAHIAMNLYAAGDPKRTPEIPIFPPVAGVIYLSVPFWFDRRKPVRQRVIRHYYGSDEEEVWGPKSALGLFKSLPDDSPLLDSEQLPVYIGSVKWEVKETADATVAFFNAYRERSKPSGTLPSFHVQDKHNHVSNVLSIGTTDSAQAEKLLEFVRSCVGKVEKREQGRKGSVDDGRMRVTRL</sequence>
<dbReference type="EMBL" id="BLJY01000002">
    <property type="protein sequence ID" value="GFF13336.1"/>
    <property type="molecule type" value="Genomic_DNA"/>
</dbReference>
<evidence type="ECO:0000313" key="4">
    <source>
        <dbReference type="Proteomes" id="UP000452235"/>
    </source>
</evidence>
<dbReference type="InterPro" id="IPR029058">
    <property type="entry name" value="AB_hydrolase_fold"/>
</dbReference>
<evidence type="ECO:0000259" key="2">
    <source>
        <dbReference type="Pfam" id="PF20434"/>
    </source>
</evidence>
<dbReference type="InterPro" id="IPR049492">
    <property type="entry name" value="BD-FAE-like_dom"/>
</dbReference>
<feature type="domain" description="BD-FAE-like" evidence="2">
    <location>
        <begin position="54"/>
        <end position="161"/>
    </location>
</feature>